<dbReference type="InterPro" id="IPR020846">
    <property type="entry name" value="MFS_dom"/>
</dbReference>
<protein>
    <submittedName>
        <fullName evidence="8">Transporter, Major Facilitator Super (MFS)</fullName>
    </submittedName>
</protein>
<feature type="transmembrane region" description="Helical" evidence="6">
    <location>
        <begin position="167"/>
        <end position="185"/>
    </location>
</feature>
<evidence type="ECO:0000256" key="1">
    <source>
        <dbReference type="ARBA" id="ARBA00004651"/>
    </source>
</evidence>
<evidence type="ECO:0000256" key="4">
    <source>
        <dbReference type="ARBA" id="ARBA00022989"/>
    </source>
</evidence>
<feature type="transmembrane region" description="Helical" evidence="6">
    <location>
        <begin position="222"/>
        <end position="245"/>
    </location>
</feature>
<dbReference type="InterPro" id="IPR036259">
    <property type="entry name" value="MFS_trans_sf"/>
</dbReference>
<keyword evidence="2" id="KW-0813">Transport</keyword>
<feature type="transmembrane region" description="Helical" evidence="6">
    <location>
        <begin position="257"/>
        <end position="278"/>
    </location>
</feature>
<dbReference type="AlphaFoldDB" id="A0A2P2BQW2"/>
<evidence type="ECO:0000256" key="2">
    <source>
        <dbReference type="ARBA" id="ARBA00022448"/>
    </source>
</evidence>
<dbReference type="Gene3D" id="1.20.1250.20">
    <property type="entry name" value="MFS general substrate transporter like domains"/>
    <property type="match status" value="2"/>
</dbReference>
<feature type="transmembrane region" description="Helical" evidence="6">
    <location>
        <begin position="9"/>
        <end position="27"/>
    </location>
</feature>
<feature type="transmembrane region" description="Helical" evidence="6">
    <location>
        <begin position="141"/>
        <end position="161"/>
    </location>
</feature>
<feature type="transmembrane region" description="Helical" evidence="6">
    <location>
        <begin position="101"/>
        <end position="120"/>
    </location>
</feature>
<dbReference type="CDD" id="cd06174">
    <property type="entry name" value="MFS"/>
    <property type="match status" value="1"/>
</dbReference>
<name>A0A2P2BQW2_9FIRM</name>
<keyword evidence="5 6" id="KW-0472">Membrane</keyword>
<feature type="transmembrane region" description="Helical" evidence="6">
    <location>
        <begin position="354"/>
        <end position="374"/>
    </location>
</feature>
<gene>
    <name evidence="8" type="ORF">FRIFI_1198</name>
</gene>
<dbReference type="Proteomes" id="UP000245695">
    <property type="component" value="Chromosome 1"/>
</dbReference>
<feature type="transmembrane region" description="Helical" evidence="6">
    <location>
        <begin position="386"/>
        <end position="407"/>
    </location>
</feature>
<dbReference type="PANTHER" id="PTHR43826">
    <property type="entry name" value="GLUCOSE-6-PHOSPHATE EXCHANGER SLC37A4"/>
    <property type="match status" value="1"/>
</dbReference>
<feature type="domain" description="Major facilitator superfamily (MFS) profile" evidence="7">
    <location>
        <begin position="11"/>
        <end position="411"/>
    </location>
</feature>
<accession>A0A2P2BQW2</accession>
<dbReference type="InterPro" id="IPR051337">
    <property type="entry name" value="OPA_Antiporter"/>
</dbReference>
<sequence>MKNYNKTKWGIWSVLTFSFVIAYFLRLSTAVISDNLSLELGFSNIEISNIASFTLYAYALMQIPGGILLDRYGPRKVCSIGMLIGGIGSILFGFIEGIKVAYLSRVMIGAGVSVTLLSVLKFQGSWFKKEEFTSATAKFSFIGCLGGVFATFPLVFLNDIIGWRNSFILIGIIGVLCGIVIYLVVRDTPKEYGFKVDIEVIEEEKLNLLKGLKSVFRNKATWYNSLIMFSMVGITTAFSSLWIVSYITDVYEVKKSVAAFIASFLTYGLVFGALFMDYVFARIKTNKFNVIKFGNIINIFIWSYIILISNVKPPIFTLPILFFIVGTINMSHIQAFNDVQYKNEEKYSGLSTSVVNTCEFIGSGIINLFIAFTIDMNASNVVLGYKIGFVIFIAMNIIALISANMGIREDKKDLAIKVN</sequence>
<organism evidence="8 9">
    <name type="scientific">Romboutsia hominis</name>
    <dbReference type="NCBI Taxonomy" id="1507512"/>
    <lineage>
        <taxon>Bacteria</taxon>
        <taxon>Bacillati</taxon>
        <taxon>Bacillota</taxon>
        <taxon>Clostridia</taxon>
        <taxon>Peptostreptococcales</taxon>
        <taxon>Peptostreptococcaceae</taxon>
        <taxon>Romboutsia</taxon>
    </lineage>
</organism>
<dbReference type="InterPro" id="IPR011701">
    <property type="entry name" value="MFS"/>
</dbReference>
<dbReference type="EMBL" id="LN650648">
    <property type="protein sequence ID" value="CEI72735.1"/>
    <property type="molecule type" value="Genomic_DNA"/>
</dbReference>
<evidence type="ECO:0000259" key="7">
    <source>
        <dbReference type="PROSITE" id="PS50850"/>
    </source>
</evidence>
<comment type="subcellular location">
    <subcellularLocation>
        <location evidence="1">Cell membrane</location>
        <topology evidence="1">Multi-pass membrane protein</topology>
    </subcellularLocation>
</comment>
<dbReference type="SUPFAM" id="SSF103473">
    <property type="entry name" value="MFS general substrate transporter"/>
    <property type="match status" value="1"/>
</dbReference>
<keyword evidence="9" id="KW-1185">Reference proteome</keyword>
<evidence type="ECO:0000256" key="3">
    <source>
        <dbReference type="ARBA" id="ARBA00022692"/>
    </source>
</evidence>
<feature type="transmembrane region" description="Helical" evidence="6">
    <location>
        <begin position="47"/>
        <end position="69"/>
    </location>
</feature>
<dbReference type="GO" id="GO:0061513">
    <property type="term" value="F:glucose 6-phosphate:phosphate antiporter activity"/>
    <property type="evidence" value="ECO:0007669"/>
    <property type="project" value="TreeGrafter"/>
</dbReference>
<dbReference type="RefSeq" id="WP_166505317.1">
    <property type="nucleotide sequence ID" value="NZ_JAKNTL010000007.1"/>
</dbReference>
<dbReference type="KEGG" id="rhom:FRIFI_1198"/>
<proteinExistence type="predicted"/>
<feature type="transmembrane region" description="Helical" evidence="6">
    <location>
        <begin position="315"/>
        <end position="333"/>
    </location>
</feature>
<evidence type="ECO:0000313" key="9">
    <source>
        <dbReference type="Proteomes" id="UP000245695"/>
    </source>
</evidence>
<keyword evidence="3 6" id="KW-0812">Transmembrane</keyword>
<dbReference type="GO" id="GO:0005886">
    <property type="term" value="C:plasma membrane"/>
    <property type="evidence" value="ECO:0007669"/>
    <property type="project" value="UniProtKB-SubCell"/>
</dbReference>
<reference evidence="8 9" key="1">
    <citation type="submission" date="2014-09" db="EMBL/GenBank/DDBJ databases">
        <authorList>
            <person name="Hornung B.V."/>
        </authorList>
    </citation>
    <scope>NUCLEOTIDE SEQUENCE [LARGE SCALE GENOMIC DNA]</scope>
    <source>
        <strain evidence="8 9">FRIFI</strain>
    </source>
</reference>
<dbReference type="PROSITE" id="PS50850">
    <property type="entry name" value="MFS"/>
    <property type="match status" value="1"/>
</dbReference>
<keyword evidence="4 6" id="KW-1133">Transmembrane helix</keyword>
<feature type="transmembrane region" description="Helical" evidence="6">
    <location>
        <begin position="76"/>
        <end position="95"/>
    </location>
</feature>
<evidence type="ECO:0000256" key="5">
    <source>
        <dbReference type="ARBA" id="ARBA00023136"/>
    </source>
</evidence>
<evidence type="ECO:0000256" key="6">
    <source>
        <dbReference type="SAM" id="Phobius"/>
    </source>
</evidence>
<evidence type="ECO:0000313" key="8">
    <source>
        <dbReference type="EMBL" id="CEI72735.1"/>
    </source>
</evidence>
<feature type="transmembrane region" description="Helical" evidence="6">
    <location>
        <begin position="290"/>
        <end position="309"/>
    </location>
</feature>
<dbReference type="PANTHER" id="PTHR43826:SF3">
    <property type="entry name" value="GLUCOSE-6-PHOSPHATE EXCHANGER SLC37A4"/>
    <property type="match status" value="1"/>
</dbReference>
<dbReference type="GO" id="GO:0035435">
    <property type="term" value="P:phosphate ion transmembrane transport"/>
    <property type="evidence" value="ECO:0007669"/>
    <property type="project" value="TreeGrafter"/>
</dbReference>
<dbReference type="Pfam" id="PF07690">
    <property type="entry name" value="MFS_1"/>
    <property type="match status" value="1"/>
</dbReference>